<dbReference type="GO" id="GO:0006508">
    <property type="term" value="P:proteolysis"/>
    <property type="evidence" value="ECO:0007669"/>
    <property type="project" value="UniProtKB-KW"/>
</dbReference>
<evidence type="ECO:0000256" key="6">
    <source>
        <dbReference type="ARBA" id="ARBA00020658"/>
    </source>
</evidence>
<keyword evidence="10" id="KW-0378">Hydrolase</keyword>
<evidence type="ECO:0000256" key="13">
    <source>
        <dbReference type="ARBA" id="ARBA00030849"/>
    </source>
</evidence>
<dbReference type="Pfam" id="PF00557">
    <property type="entry name" value="Peptidase_M24"/>
    <property type="match status" value="1"/>
</dbReference>
<dbReference type="SUPFAM" id="SSF55920">
    <property type="entry name" value="Creatinase/aminopeptidase"/>
    <property type="match status" value="1"/>
</dbReference>
<evidence type="ECO:0000256" key="7">
    <source>
        <dbReference type="ARBA" id="ARBA00022438"/>
    </source>
</evidence>
<dbReference type="FunFam" id="3.90.230.10:FF:000007">
    <property type="entry name" value="Xaa-Pro aminopeptidase P"/>
    <property type="match status" value="1"/>
</dbReference>
<dbReference type="GeneID" id="36558912"/>
<dbReference type="FunFam" id="3.40.350.10:FF:000010">
    <property type="entry name" value="Probable Xaa-Pro aminopeptidase P"/>
    <property type="match status" value="1"/>
</dbReference>
<dbReference type="GO" id="GO:0006904">
    <property type="term" value="P:vesicle docking involved in exocytosis"/>
    <property type="evidence" value="ECO:0007669"/>
    <property type="project" value="InterPro"/>
</dbReference>
<dbReference type="EC" id="3.4.11.9" evidence="5"/>
<evidence type="ECO:0000256" key="10">
    <source>
        <dbReference type="ARBA" id="ARBA00022801"/>
    </source>
</evidence>
<dbReference type="OrthoDB" id="272977at2759"/>
<dbReference type="Pfam" id="PF16189">
    <property type="entry name" value="Creatinase_N_2"/>
    <property type="match status" value="1"/>
</dbReference>
<evidence type="ECO:0000256" key="15">
    <source>
        <dbReference type="SAM" id="MobiDB-lite"/>
    </source>
</evidence>
<keyword evidence="11" id="KW-0482">Metalloprotease</keyword>
<evidence type="ECO:0000256" key="8">
    <source>
        <dbReference type="ARBA" id="ARBA00022670"/>
    </source>
</evidence>
<dbReference type="VEuPathDB" id="FungiDB:P170DRAFT_451720"/>
<evidence type="ECO:0000256" key="11">
    <source>
        <dbReference type="ARBA" id="ARBA00023049"/>
    </source>
</evidence>
<sequence length="1805" mass="200092">MLLSHPPIRLCWSSTFRSVRQLSFARPRFFSTSVPRYSVEMGTVNTSERLAKLRQLMQEHQVDVYIVPSEDSHQSEYIAPCDGRREFISGFSGSAGTAIVSLTKAALSTDGRYFNQAAKQLDSNWELLKRGVEGVPTWQEWTTEQADGGKVVGVDPALFTPSGARSLSETLKKSGSSLVGVQQNLVDLVWGKDRPAAPRELVKVHPEKYAGKSFQEKIGELRKELETKKYAGFVISMLDEIAWLFNLRGTDIPYNPVFFSYAIITPTTVDLYVDEDKLTPEVKAHLGQDVTIKPYGSIFADVKAISEARKQETQPSKFLLSNKASWALSLSLGGEDHVEEARSPIGDAKAIKNDVELAGMRACHIRDGAALTEYFAWLENELVNKKTTLDEVDAADKLEQIRSKHDRFAGLSFDTISSTGPNGAVIHYKPEKGSCAIIDPKAIYLCDSGAQYLDGTTDVTRTFHFGQPSELEKKAFTLVLKGVIALDSAVFPKGTSGFALDVLARQHLWKEGLDYLHGTGHGIGSYLNVHEGPMGIGTRVQYTEVPIAPGNVISDEPGFYEDGKFGIRIENVIMAREVQTTHNFGDRPWLGFEHVTMTPVGRNLIEPSLLSDSEIKWQSGMSGRSGYANGYGYSDSSRYDRPDGGYGSGSSNSNLGVNGYGAGGGGGGGGGSRDRRPGGYGGFYPEASQQSLPPSQSPDRRRDRWEREHEYSSSSRSRTRDREVESERRLQTSRDGRSQGEASWLANSSSSGERERGRDRDMSNSAPGPHATDGVLQSIHSEWAFVASDDCVPAQVALQLMDTSTLGKADREPDFLNIHDQIQKTLKSVVNEHHQGFNSSIGTYHKIQSSIQSSQGRVRNLKNALEQAKGGLLATKPELKGLATSSQKYDDIIQLFSQIQEIQSLPEKLESLISDKRFLAAVEVLHNAFRLLRRSDLDNIGALADIRAYFTNQETSITDILVEELHDHLYLKSPYCSGRWKQPTAEGEGSNGTPASLTGANTWERPVYGFLAKLDASTPMVEDASRNPEADTFYYIQLLVEALNKMGHLDIAVDRIEQRLPVELFSVVDKTNAEIDTRYPNPTRGFASQDNKNALPTEVIEKRGHVLSEYLWALYAKFESIAEGHRVVHDVIAAIVEREGIPKSSSLVGGFKELWKLYQSEIRSIMHDYLATDGVSLRQGAEEADARRQFYSGIRDKNKKMFKLSEADRTTEIQAEQDELDEILRTSVPGLVSKSRQKSSAETASDRKQGNSGTGHKILLEPSVFNMSLLLPPSLSFIQRLKEIVPVESDIAMSTLTSFLDDFLVNVFLPQLDETVTDLCTLSYIAPDAFTEDSHWSAVSPRPLFKGTVQFMSTIREFSKMLSSIPHDQAFSQLLITQIVTYYDKCCGWYKAIVTKVTSRTNAGPRLKAAAQFAESGELHDLVSGLWKAETDEKPALIDKETRILLKRTNDVPLEPYDIVSDPKTVAALSLLYNSMQWLASHLGKLRQITQPSSEPQKSQAERGPTNRRWTLVSAMKPRRDSVSQPVYLPLNSETATAFDTTLQSLRDLSMTALFALHIDIRCGVIHMLTRTMAGPNPHNPHNSEPATPSPNTTIDWWHIVNNQPTAASPTVLELNNDLIAFDTNISTYLGSSERWFITSGLARFIDQTFVSRTHLIGAMNENGALRLQLDVLVLQQNLKNVIVAPSVELVENGNASEEELAAHDETVALPRSAKFLDWFLEGAEKALDYAKEEKEYFAAKGDQALAAGNGEPFTYEELKILIDLSFSDVLLGPRGAENREDFMFAKKASADALLRLNEIMWDSK</sequence>
<dbReference type="InterPro" id="IPR032416">
    <property type="entry name" value="Peptidase_M24_C"/>
</dbReference>
<keyword evidence="9" id="KW-0479">Metal-binding</keyword>
<dbReference type="Proteomes" id="UP000234275">
    <property type="component" value="Unassembled WGS sequence"/>
</dbReference>
<evidence type="ECO:0000313" key="22">
    <source>
        <dbReference type="Proteomes" id="UP000234275"/>
    </source>
</evidence>
<evidence type="ECO:0000256" key="9">
    <source>
        <dbReference type="ARBA" id="ARBA00022723"/>
    </source>
</evidence>
<dbReference type="Pfam" id="PF01321">
    <property type="entry name" value="Creatinase_N"/>
    <property type="match status" value="1"/>
</dbReference>
<dbReference type="PROSITE" id="PS00491">
    <property type="entry name" value="PROLINE_PEPTIDASE"/>
    <property type="match status" value="1"/>
</dbReference>
<dbReference type="InterPro" id="IPR007191">
    <property type="entry name" value="Sec8_exocyst_N"/>
</dbReference>
<feature type="compositionally biased region" description="Polar residues" evidence="15">
    <location>
        <begin position="1489"/>
        <end position="1499"/>
    </location>
</feature>
<comment type="cofactor">
    <cofactor evidence="2">
        <name>Mn(2+)</name>
        <dbReference type="ChEBI" id="CHEBI:29035"/>
    </cofactor>
</comment>
<name>A0A2I2GLE4_9EURO</name>
<dbReference type="Pfam" id="PF04048">
    <property type="entry name" value="Sec8_N"/>
    <property type="match status" value="1"/>
</dbReference>
<dbReference type="GO" id="GO:0070006">
    <property type="term" value="F:metalloaminopeptidase activity"/>
    <property type="evidence" value="ECO:0007669"/>
    <property type="project" value="InterPro"/>
</dbReference>
<comment type="caution">
    <text evidence="21">The sequence shown here is derived from an EMBL/GenBank/DDBJ whole genome shotgun (WGS) entry which is preliminary data.</text>
</comment>
<dbReference type="InterPro" id="IPR000587">
    <property type="entry name" value="Creatinase_N"/>
</dbReference>
<dbReference type="Gene3D" id="3.90.230.10">
    <property type="entry name" value="Creatinase/methionine aminopeptidase superfamily"/>
    <property type="match status" value="1"/>
</dbReference>
<comment type="function">
    <text evidence="3">Catalyzes the removal of a penultimate prolyl residue from the N-termini of peptides.</text>
</comment>
<protein>
    <recommendedName>
        <fullName evidence="6">Probable Xaa-Pro aminopeptidase P</fullName>
        <ecNumber evidence="5">3.4.11.9</ecNumber>
    </recommendedName>
    <alternativeName>
        <fullName evidence="13">Aminoacylproline aminopeptidase</fullName>
    </alternativeName>
    <alternativeName>
        <fullName evidence="14">Prolidase</fullName>
    </alternativeName>
</protein>
<dbReference type="STRING" id="1392250.A0A2I2GLE4"/>
<feature type="domain" description="Peptidase M24 C-terminal" evidence="19">
    <location>
        <begin position="588"/>
        <end position="617"/>
    </location>
</feature>
<dbReference type="Gene3D" id="3.40.350.10">
    <property type="entry name" value="Creatinase/prolidase N-terminal domain"/>
    <property type="match status" value="2"/>
</dbReference>
<evidence type="ECO:0000259" key="20">
    <source>
        <dbReference type="Pfam" id="PF20652"/>
    </source>
</evidence>
<dbReference type="RefSeq" id="XP_024708989.1">
    <property type="nucleotide sequence ID" value="XM_024851213.1"/>
</dbReference>
<feature type="domain" description="Exocyst complex component Sec8 middle helical bundle" evidence="20">
    <location>
        <begin position="1027"/>
        <end position="1275"/>
    </location>
</feature>
<dbReference type="PANTHER" id="PTHR43763">
    <property type="entry name" value="XAA-PRO AMINOPEPTIDASE 1"/>
    <property type="match status" value="1"/>
</dbReference>
<feature type="compositionally biased region" description="Basic and acidic residues" evidence="15">
    <location>
        <begin position="718"/>
        <end position="738"/>
    </location>
</feature>
<dbReference type="InterPro" id="IPR036005">
    <property type="entry name" value="Creatinase/aminopeptidase-like"/>
</dbReference>
<evidence type="ECO:0000256" key="4">
    <source>
        <dbReference type="ARBA" id="ARBA00008766"/>
    </source>
</evidence>
<comment type="similarity">
    <text evidence="4">Belongs to the peptidase M24B family.</text>
</comment>
<evidence type="ECO:0000256" key="12">
    <source>
        <dbReference type="ARBA" id="ARBA00023211"/>
    </source>
</evidence>
<dbReference type="InterPro" id="IPR050422">
    <property type="entry name" value="X-Pro_aminopeptidase_P"/>
</dbReference>
<organism evidence="21 22">
    <name type="scientific">Aspergillus steynii IBT 23096</name>
    <dbReference type="NCBI Taxonomy" id="1392250"/>
    <lineage>
        <taxon>Eukaryota</taxon>
        <taxon>Fungi</taxon>
        <taxon>Dikarya</taxon>
        <taxon>Ascomycota</taxon>
        <taxon>Pezizomycotina</taxon>
        <taxon>Eurotiomycetes</taxon>
        <taxon>Eurotiomycetidae</taxon>
        <taxon>Eurotiales</taxon>
        <taxon>Aspergillaceae</taxon>
        <taxon>Aspergillus</taxon>
        <taxon>Aspergillus subgen. Circumdati</taxon>
    </lineage>
</organism>
<dbReference type="EMBL" id="MSFO01000001">
    <property type="protein sequence ID" value="PLB53687.1"/>
    <property type="molecule type" value="Genomic_DNA"/>
</dbReference>
<keyword evidence="22" id="KW-1185">Reference proteome</keyword>
<keyword evidence="7" id="KW-0031">Aminopeptidase</keyword>
<reference evidence="21 22" key="1">
    <citation type="submission" date="2016-12" db="EMBL/GenBank/DDBJ databases">
        <title>The genomes of Aspergillus section Nigri reveals drivers in fungal speciation.</title>
        <authorList>
            <consortium name="DOE Joint Genome Institute"/>
            <person name="Vesth T.C."/>
            <person name="Nybo J."/>
            <person name="Theobald S."/>
            <person name="Brandl J."/>
            <person name="Frisvad J.C."/>
            <person name="Nielsen K.F."/>
            <person name="Lyhne E.K."/>
            <person name="Kogle M.E."/>
            <person name="Kuo A."/>
            <person name="Riley R."/>
            <person name="Clum A."/>
            <person name="Nolan M."/>
            <person name="Lipzen A."/>
            <person name="Salamov A."/>
            <person name="Henrissat B."/>
            <person name="Wiebenga A."/>
            <person name="De Vries R.P."/>
            <person name="Grigoriev I.V."/>
            <person name="Mortensen U.H."/>
            <person name="Andersen M.R."/>
            <person name="Baker S.E."/>
        </authorList>
    </citation>
    <scope>NUCLEOTIDE SEQUENCE [LARGE SCALE GENOMIC DNA]</scope>
    <source>
        <strain evidence="21 22">IBT 23096</strain>
    </source>
</reference>
<feature type="region of interest" description="Disordered" evidence="15">
    <location>
        <begin position="664"/>
        <end position="774"/>
    </location>
</feature>
<evidence type="ECO:0000259" key="18">
    <source>
        <dbReference type="Pfam" id="PF04048"/>
    </source>
</evidence>
<dbReference type="PANTHER" id="PTHR43763:SF6">
    <property type="entry name" value="XAA-PRO AMINOPEPTIDASE 1"/>
    <property type="match status" value="1"/>
</dbReference>
<evidence type="ECO:0000256" key="2">
    <source>
        <dbReference type="ARBA" id="ARBA00001936"/>
    </source>
</evidence>
<feature type="compositionally biased region" description="Basic and acidic residues" evidence="15">
    <location>
        <begin position="698"/>
        <end position="711"/>
    </location>
</feature>
<evidence type="ECO:0000313" key="21">
    <source>
        <dbReference type="EMBL" id="PLB53687.1"/>
    </source>
</evidence>
<dbReference type="Pfam" id="PF16188">
    <property type="entry name" value="Peptidase_M24_C"/>
    <property type="match status" value="1"/>
</dbReference>
<dbReference type="Pfam" id="PF20652">
    <property type="entry name" value="Sec8_C"/>
    <property type="match status" value="1"/>
</dbReference>
<dbReference type="InterPro" id="IPR001131">
    <property type="entry name" value="Peptidase_M24B_aminopep-P_CS"/>
</dbReference>
<dbReference type="CDD" id="cd01085">
    <property type="entry name" value="APP"/>
    <property type="match status" value="1"/>
</dbReference>
<evidence type="ECO:0000256" key="3">
    <source>
        <dbReference type="ARBA" id="ARBA00002443"/>
    </source>
</evidence>
<feature type="domain" description="Creatinase N-terminal" evidence="17">
    <location>
        <begin position="49"/>
        <end position="182"/>
    </location>
</feature>
<evidence type="ECO:0000256" key="5">
    <source>
        <dbReference type="ARBA" id="ARBA00012574"/>
    </source>
</evidence>
<proteinExistence type="inferred from homology"/>
<evidence type="ECO:0000256" key="1">
    <source>
        <dbReference type="ARBA" id="ARBA00001424"/>
    </source>
</evidence>
<keyword evidence="8" id="KW-0645">Protease</keyword>
<dbReference type="InterPro" id="IPR048630">
    <property type="entry name" value="Sec8_M"/>
</dbReference>
<feature type="domain" description="Exocyst complex component Sec8 N-terminal" evidence="18">
    <location>
        <begin position="775"/>
        <end position="911"/>
    </location>
</feature>
<accession>A0A2I2GLE4</accession>
<evidence type="ECO:0000256" key="14">
    <source>
        <dbReference type="ARBA" id="ARBA00032413"/>
    </source>
</evidence>
<dbReference type="FunFam" id="3.40.350.10:FF:000003">
    <property type="entry name" value="Xaa-pro aminopeptidase P"/>
    <property type="match status" value="1"/>
</dbReference>
<dbReference type="InterPro" id="IPR029149">
    <property type="entry name" value="Creatin/AminoP/Spt16_N"/>
</dbReference>
<evidence type="ECO:0000259" key="19">
    <source>
        <dbReference type="Pfam" id="PF16188"/>
    </source>
</evidence>
<dbReference type="InterPro" id="IPR000994">
    <property type="entry name" value="Pept_M24"/>
</dbReference>
<dbReference type="GO" id="GO:0046872">
    <property type="term" value="F:metal ion binding"/>
    <property type="evidence" value="ECO:0007669"/>
    <property type="project" value="UniProtKB-KW"/>
</dbReference>
<keyword evidence="12" id="KW-0464">Manganese</keyword>
<gene>
    <name evidence="21" type="ORF">P170DRAFT_451720</name>
</gene>
<feature type="region of interest" description="Disordered" evidence="15">
    <location>
        <begin position="1232"/>
        <end position="1255"/>
    </location>
</feature>
<feature type="region of interest" description="Disordered" evidence="15">
    <location>
        <begin position="1489"/>
        <end position="1509"/>
    </location>
</feature>
<feature type="compositionally biased region" description="Basic and acidic residues" evidence="15">
    <location>
        <begin position="752"/>
        <end position="762"/>
    </location>
</feature>
<dbReference type="InterPro" id="IPR033740">
    <property type="entry name" value="Pept_M24B"/>
</dbReference>
<evidence type="ECO:0000259" key="17">
    <source>
        <dbReference type="Pfam" id="PF01321"/>
    </source>
</evidence>
<dbReference type="SUPFAM" id="SSF53092">
    <property type="entry name" value="Creatinase/prolidase N-terminal domain"/>
    <property type="match status" value="1"/>
</dbReference>
<dbReference type="GO" id="GO:0000145">
    <property type="term" value="C:exocyst"/>
    <property type="evidence" value="ECO:0007669"/>
    <property type="project" value="InterPro"/>
</dbReference>
<feature type="domain" description="Peptidase M24" evidence="16">
    <location>
        <begin position="359"/>
        <end position="575"/>
    </location>
</feature>
<comment type="catalytic activity">
    <reaction evidence="1">
        <text>Release of any N-terminal amino acid, including proline, that is linked to proline, even from a dipeptide or tripeptide.</text>
        <dbReference type="EC" id="3.4.11.9"/>
    </reaction>
</comment>
<evidence type="ECO:0000259" key="16">
    <source>
        <dbReference type="Pfam" id="PF00557"/>
    </source>
</evidence>